<reference evidence="2" key="1">
    <citation type="submission" date="2021-02" db="EMBL/GenBank/DDBJ databases">
        <authorList>
            <person name="Nowell W R."/>
        </authorList>
    </citation>
    <scope>NUCLEOTIDE SEQUENCE</scope>
</reference>
<evidence type="ECO:0000313" key="2">
    <source>
        <dbReference type="EMBL" id="CAF4139833.1"/>
    </source>
</evidence>
<organism evidence="2 3">
    <name type="scientific">Rotaria magnacalcarata</name>
    <dbReference type="NCBI Taxonomy" id="392030"/>
    <lineage>
        <taxon>Eukaryota</taxon>
        <taxon>Metazoa</taxon>
        <taxon>Spiralia</taxon>
        <taxon>Gnathifera</taxon>
        <taxon>Rotifera</taxon>
        <taxon>Eurotatoria</taxon>
        <taxon>Bdelloidea</taxon>
        <taxon>Philodinida</taxon>
        <taxon>Philodinidae</taxon>
        <taxon>Rotaria</taxon>
    </lineage>
</organism>
<proteinExistence type="predicted"/>
<protein>
    <submittedName>
        <fullName evidence="2">Uncharacterized protein</fullName>
    </submittedName>
</protein>
<dbReference type="InterPro" id="IPR035979">
    <property type="entry name" value="RBD_domain_sf"/>
</dbReference>
<gene>
    <name evidence="2" type="ORF">SMN809_LOCUS19188</name>
</gene>
<dbReference type="Proteomes" id="UP000676336">
    <property type="component" value="Unassembled WGS sequence"/>
</dbReference>
<name>A0A8S2QYD0_9BILA</name>
<accession>A0A8S2QYD0</accession>
<feature type="region of interest" description="Disordered" evidence="1">
    <location>
        <begin position="1"/>
        <end position="39"/>
    </location>
</feature>
<evidence type="ECO:0000313" key="3">
    <source>
        <dbReference type="Proteomes" id="UP000676336"/>
    </source>
</evidence>
<evidence type="ECO:0000256" key="1">
    <source>
        <dbReference type="SAM" id="MobiDB-lite"/>
    </source>
</evidence>
<dbReference type="EMBL" id="CAJOBI010009512">
    <property type="protein sequence ID" value="CAF4139833.1"/>
    <property type="molecule type" value="Genomic_DNA"/>
</dbReference>
<dbReference type="SUPFAM" id="SSF54928">
    <property type="entry name" value="RNA-binding domain, RBD"/>
    <property type="match status" value="1"/>
</dbReference>
<dbReference type="GO" id="GO:0003676">
    <property type="term" value="F:nucleic acid binding"/>
    <property type="evidence" value="ECO:0007669"/>
    <property type="project" value="InterPro"/>
</dbReference>
<dbReference type="AlphaFoldDB" id="A0A8S2QYD0"/>
<comment type="caution">
    <text evidence="2">The sequence shown here is derived from an EMBL/GenBank/DDBJ whole genome shotgun (WGS) entry which is preliminary data.</text>
</comment>
<sequence length="96" mass="11186">MEEEIEAPMTVESSVEPSKEEMETPMTVEPSADRKKEEKGYLARDEYTSERFKLEINNLPKYFGFGDLKKKLKQLGVNFVKIKVPKTPNHAYVNFR</sequence>